<dbReference type="AlphaFoldDB" id="A0A7W9W8I6"/>
<reference evidence="2 3" key="1">
    <citation type="submission" date="2020-08" db="EMBL/GenBank/DDBJ databases">
        <title>Genomic Encyclopedia of Type Strains, Phase IV (KMG-IV): sequencing the most valuable type-strain genomes for metagenomic binning, comparative biology and taxonomic classification.</title>
        <authorList>
            <person name="Goeker M."/>
        </authorList>
    </citation>
    <scope>NUCLEOTIDE SEQUENCE [LARGE SCALE GENOMIC DNA]</scope>
    <source>
        <strain evidence="2 3">DSM 23562</strain>
    </source>
</reference>
<dbReference type="RefSeq" id="WP_184201067.1">
    <property type="nucleotide sequence ID" value="NZ_JACHGW010000004.1"/>
</dbReference>
<sequence>MLHGIERLVDLVGVRSSALTGADNDGIAVALSTRNVAALASTDGHFAGTMRDGQTIRMARTIGVPLRYFVAKMFHGPFLVTADRMDTIYDWCVSQKIGWQFDPTYTRMVPAHYLTEIEQIGCPDPAPVYTRFWEPTVAQGGDDIEALGVAYLTAAYEATKGWLATLPAEALVGIAFSGGIDSTSVLLLARQAMAELGRNPDQIRAFTLDLHDGKGADAEQAAKIVSDLGIAHTWERVTVPASEYNLREAITCIEDYHPLDVECAAAGIALLKAVRERYPSLTYFMDGDGGDENAKSYPLEDSDLTLSSILRNPLLYQEGWGIDAIKHSPTYSGGLSRAYVRTFAPAQRYGFTAFSPFTVRSVMDKAVAVPFDQILNGSLQRLYSLKGELVASGVKHVTGIEMPVSTKRRFQDGARAAVAGDTENNTYYKAWRVSKAWCRQVFLRQWEDKLRAAWEEQEQLSGNFVPGVLEPLLQ</sequence>
<dbReference type="GO" id="GO:0004066">
    <property type="term" value="F:asparagine synthase (glutamine-hydrolyzing) activity"/>
    <property type="evidence" value="ECO:0007669"/>
    <property type="project" value="UniProtKB-EC"/>
</dbReference>
<proteinExistence type="predicted"/>
<dbReference type="Gene3D" id="3.40.50.620">
    <property type="entry name" value="HUPs"/>
    <property type="match status" value="1"/>
</dbReference>
<dbReference type="EMBL" id="JACHGW010000004">
    <property type="protein sequence ID" value="MBB6052291.1"/>
    <property type="molecule type" value="Genomic_DNA"/>
</dbReference>
<accession>A0A7W9W8I6</accession>
<evidence type="ECO:0000313" key="2">
    <source>
        <dbReference type="EMBL" id="MBB6052291.1"/>
    </source>
</evidence>
<evidence type="ECO:0000313" key="3">
    <source>
        <dbReference type="Proteomes" id="UP000520814"/>
    </source>
</evidence>
<gene>
    <name evidence="2" type="ORF">HNQ39_004112</name>
</gene>
<dbReference type="GO" id="GO:0006529">
    <property type="term" value="P:asparagine biosynthetic process"/>
    <property type="evidence" value="ECO:0007669"/>
    <property type="project" value="InterPro"/>
</dbReference>
<dbReference type="Proteomes" id="UP000520814">
    <property type="component" value="Unassembled WGS sequence"/>
</dbReference>
<name>A0A7W9W8I6_ARMRO</name>
<keyword evidence="2" id="KW-0436">Ligase</keyword>
<protein>
    <submittedName>
        <fullName evidence="2">Asparagine synthase (Glutamine-hydrolyzing)</fullName>
        <ecNumber evidence="2">6.3.5.4</ecNumber>
    </submittedName>
</protein>
<comment type="caution">
    <text evidence="2">The sequence shown here is derived from an EMBL/GenBank/DDBJ whole genome shotgun (WGS) entry which is preliminary data.</text>
</comment>
<dbReference type="Pfam" id="PF00733">
    <property type="entry name" value="Asn_synthase"/>
    <property type="match status" value="1"/>
</dbReference>
<feature type="domain" description="Asparagine synthetase" evidence="1">
    <location>
        <begin position="169"/>
        <end position="310"/>
    </location>
</feature>
<dbReference type="SUPFAM" id="SSF52402">
    <property type="entry name" value="Adenine nucleotide alpha hydrolases-like"/>
    <property type="match status" value="1"/>
</dbReference>
<keyword evidence="3" id="KW-1185">Reference proteome</keyword>
<dbReference type="InterPro" id="IPR001962">
    <property type="entry name" value="Asn_synthase"/>
</dbReference>
<dbReference type="InterPro" id="IPR014729">
    <property type="entry name" value="Rossmann-like_a/b/a_fold"/>
</dbReference>
<dbReference type="EC" id="6.3.5.4" evidence="2"/>
<organism evidence="2 3">
    <name type="scientific">Armatimonas rosea</name>
    <dbReference type="NCBI Taxonomy" id="685828"/>
    <lineage>
        <taxon>Bacteria</taxon>
        <taxon>Bacillati</taxon>
        <taxon>Armatimonadota</taxon>
        <taxon>Armatimonadia</taxon>
        <taxon>Armatimonadales</taxon>
        <taxon>Armatimonadaceae</taxon>
        <taxon>Armatimonas</taxon>
    </lineage>
</organism>
<evidence type="ECO:0000259" key="1">
    <source>
        <dbReference type="Pfam" id="PF00733"/>
    </source>
</evidence>